<keyword evidence="2" id="KW-1133">Transmembrane helix</keyword>
<proteinExistence type="predicted"/>
<feature type="transmembrane region" description="Helical" evidence="2">
    <location>
        <begin position="139"/>
        <end position="158"/>
    </location>
</feature>
<sequence length="270" mass="29756">MADEEKRWPQAAAVDGGGGEGSAVGEEEEGVRLLEGMAVMDFDMLCSTVALGATGGFSVEKFEEGGGGEVQRMWEGDVVDCFDDRRIAIESACCPCYRFGKNMRRAGLGSCFFQGTVYFLLVVISLLSFIAFGVTKRHFFLFLGASFTMSTGLYLGYFRTRIRRQFNIRASDSFLDDCVTHLVCPCCSLCQESRTLEMNNVQDGIWRGRGETICIGSYNEGNKVFSELQQSPPAPTKPPESHNMESSKNGSQHSWSVDLTNTEHLVPPPL</sequence>
<protein>
    <submittedName>
        <fullName evidence="3">Protein PLANT CADMIUM RESISTANCE 8</fullName>
    </submittedName>
</protein>
<reference evidence="3" key="1">
    <citation type="journal article" date="2023" name="Nat. Commun.">
        <title>Diploid and tetraploid genomes of Acorus and the evolution of monocots.</title>
        <authorList>
            <person name="Ma L."/>
            <person name="Liu K.W."/>
            <person name="Li Z."/>
            <person name="Hsiao Y.Y."/>
            <person name="Qi Y."/>
            <person name="Fu T."/>
            <person name="Tang G.D."/>
            <person name="Zhang D."/>
            <person name="Sun W.H."/>
            <person name="Liu D.K."/>
            <person name="Li Y."/>
            <person name="Chen G.Z."/>
            <person name="Liu X.D."/>
            <person name="Liao X.Y."/>
            <person name="Jiang Y.T."/>
            <person name="Yu X."/>
            <person name="Hao Y."/>
            <person name="Huang J."/>
            <person name="Zhao X.W."/>
            <person name="Ke S."/>
            <person name="Chen Y.Y."/>
            <person name="Wu W.L."/>
            <person name="Hsu J.L."/>
            <person name="Lin Y.F."/>
            <person name="Huang M.D."/>
            <person name="Li C.Y."/>
            <person name="Huang L."/>
            <person name="Wang Z.W."/>
            <person name="Zhao X."/>
            <person name="Zhong W.Y."/>
            <person name="Peng D.H."/>
            <person name="Ahmad S."/>
            <person name="Lan S."/>
            <person name="Zhang J.S."/>
            <person name="Tsai W.C."/>
            <person name="Van de Peer Y."/>
            <person name="Liu Z.J."/>
        </authorList>
    </citation>
    <scope>NUCLEOTIDE SEQUENCE</scope>
    <source>
        <strain evidence="3">SCP</strain>
    </source>
</reference>
<evidence type="ECO:0000256" key="1">
    <source>
        <dbReference type="SAM" id="MobiDB-lite"/>
    </source>
</evidence>
<dbReference type="EMBL" id="JAUJYN010000001">
    <property type="protein sequence ID" value="KAK1281288.1"/>
    <property type="molecule type" value="Genomic_DNA"/>
</dbReference>
<dbReference type="PANTHER" id="PTHR15907">
    <property type="entry name" value="DUF614 FAMILY PROTEIN-RELATED"/>
    <property type="match status" value="1"/>
</dbReference>
<reference evidence="3" key="2">
    <citation type="submission" date="2023-06" db="EMBL/GenBank/DDBJ databases">
        <authorList>
            <person name="Ma L."/>
            <person name="Liu K.-W."/>
            <person name="Li Z."/>
            <person name="Hsiao Y.-Y."/>
            <person name="Qi Y."/>
            <person name="Fu T."/>
            <person name="Tang G."/>
            <person name="Zhang D."/>
            <person name="Sun W.-H."/>
            <person name="Liu D.-K."/>
            <person name="Li Y."/>
            <person name="Chen G.-Z."/>
            <person name="Liu X.-D."/>
            <person name="Liao X.-Y."/>
            <person name="Jiang Y.-T."/>
            <person name="Yu X."/>
            <person name="Hao Y."/>
            <person name="Huang J."/>
            <person name="Zhao X.-W."/>
            <person name="Ke S."/>
            <person name="Chen Y.-Y."/>
            <person name="Wu W.-L."/>
            <person name="Hsu J.-L."/>
            <person name="Lin Y.-F."/>
            <person name="Huang M.-D."/>
            <person name="Li C.-Y."/>
            <person name="Huang L."/>
            <person name="Wang Z.-W."/>
            <person name="Zhao X."/>
            <person name="Zhong W.-Y."/>
            <person name="Peng D.-H."/>
            <person name="Ahmad S."/>
            <person name="Lan S."/>
            <person name="Zhang J.-S."/>
            <person name="Tsai W.-C."/>
            <person name="Van De Peer Y."/>
            <person name="Liu Z.-J."/>
        </authorList>
    </citation>
    <scope>NUCLEOTIDE SEQUENCE</scope>
    <source>
        <strain evidence="3">SCP</strain>
        <tissue evidence="3">Leaves</tissue>
    </source>
</reference>
<feature type="region of interest" description="Disordered" evidence="1">
    <location>
        <begin position="1"/>
        <end position="25"/>
    </location>
</feature>
<dbReference type="Pfam" id="PF04749">
    <property type="entry name" value="PLAC8"/>
    <property type="match status" value="1"/>
</dbReference>
<feature type="region of interest" description="Disordered" evidence="1">
    <location>
        <begin position="227"/>
        <end position="270"/>
    </location>
</feature>
<organism evidence="3 4">
    <name type="scientific">Acorus gramineus</name>
    <name type="common">Dwarf sweet flag</name>
    <dbReference type="NCBI Taxonomy" id="55184"/>
    <lineage>
        <taxon>Eukaryota</taxon>
        <taxon>Viridiplantae</taxon>
        <taxon>Streptophyta</taxon>
        <taxon>Embryophyta</taxon>
        <taxon>Tracheophyta</taxon>
        <taxon>Spermatophyta</taxon>
        <taxon>Magnoliopsida</taxon>
        <taxon>Liliopsida</taxon>
        <taxon>Acoraceae</taxon>
        <taxon>Acorus</taxon>
    </lineage>
</organism>
<evidence type="ECO:0000256" key="2">
    <source>
        <dbReference type="SAM" id="Phobius"/>
    </source>
</evidence>
<gene>
    <name evidence="3" type="ORF">QJS04_geneDACA003216</name>
</gene>
<dbReference type="InterPro" id="IPR006461">
    <property type="entry name" value="PLAC_motif_containing"/>
</dbReference>
<dbReference type="Proteomes" id="UP001179952">
    <property type="component" value="Unassembled WGS sequence"/>
</dbReference>
<keyword evidence="2" id="KW-0812">Transmembrane</keyword>
<name>A0AAV9BZA9_ACOGR</name>
<keyword evidence="2" id="KW-0472">Membrane</keyword>
<dbReference type="AlphaFoldDB" id="A0AAV9BZA9"/>
<dbReference type="NCBIfam" id="TIGR01571">
    <property type="entry name" value="A_thal_Cys_rich"/>
    <property type="match status" value="1"/>
</dbReference>
<feature type="compositionally biased region" description="Polar residues" evidence="1">
    <location>
        <begin position="246"/>
        <end position="263"/>
    </location>
</feature>
<evidence type="ECO:0000313" key="4">
    <source>
        <dbReference type="Proteomes" id="UP001179952"/>
    </source>
</evidence>
<evidence type="ECO:0000313" key="3">
    <source>
        <dbReference type="EMBL" id="KAK1281288.1"/>
    </source>
</evidence>
<comment type="caution">
    <text evidence="3">The sequence shown here is derived from an EMBL/GenBank/DDBJ whole genome shotgun (WGS) entry which is preliminary data.</text>
</comment>
<feature type="transmembrane region" description="Helical" evidence="2">
    <location>
        <begin position="111"/>
        <end position="133"/>
    </location>
</feature>
<accession>A0AAV9BZA9</accession>
<keyword evidence="4" id="KW-1185">Reference proteome</keyword>